<evidence type="ECO:0000256" key="7">
    <source>
        <dbReference type="PROSITE-ProRule" id="PRU00282"/>
    </source>
</evidence>
<dbReference type="Gene3D" id="1.50.40.10">
    <property type="entry name" value="Mitochondrial carrier domain"/>
    <property type="match status" value="1"/>
</dbReference>
<feature type="transmembrane region" description="Helical" evidence="8">
    <location>
        <begin position="266"/>
        <end position="283"/>
    </location>
</feature>
<feature type="domain" description="Major facilitator superfamily (MFS) profile" evidence="9">
    <location>
        <begin position="270"/>
        <end position="686"/>
    </location>
</feature>
<evidence type="ECO:0000256" key="6">
    <source>
        <dbReference type="ARBA" id="ARBA00023136"/>
    </source>
</evidence>
<dbReference type="EMBL" id="AZGY01000011">
    <property type="protein sequence ID" value="KZZ94380.1"/>
    <property type="molecule type" value="Genomic_DNA"/>
</dbReference>
<name>A0A166P4E2_9HYPO</name>
<dbReference type="InterPro" id="IPR023395">
    <property type="entry name" value="MCP_dom_sf"/>
</dbReference>
<feature type="transmembrane region" description="Helical" evidence="8">
    <location>
        <begin position="367"/>
        <end position="386"/>
    </location>
</feature>
<dbReference type="GO" id="GO:0022857">
    <property type="term" value="F:transmembrane transporter activity"/>
    <property type="evidence" value="ECO:0007669"/>
    <property type="project" value="InterPro"/>
</dbReference>
<feature type="transmembrane region" description="Helical" evidence="8">
    <location>
        <begin position="654"/>
        <end position="679"/>
    </location>
</feature>
<feature type="transmembrane region" description="Helical" evidence="8">
    <location>
        <begin position="502"/>
        <end position="522"/>
    </location>
</feature>
<dbReference type="PROSITE" id="PS50850">
    <property type="entry name" value="MFS"/>
    <property type="match status" value="1"/>
</dbReference>
<feature type="transmembrane region" description="Helical" evidence="8">
    <location>
        <begin position="565"/>
        <end position="584"/>
    </location>
</feature>
<evidence type="ECO:0000256" key="1">
    <source>
        <dbReference type="ARBA" id="ARBA00004141"/>
    </source>
</evidence>
<dbReference type="FunFam" id="1.20.1250.20:FF:000013">
    <property type="entry name" value="MFS general substrate transporter"/>
    <property type="match status" value="1"/>
</dbReference>
<keyword evidence="6 7" id="KW-0472">Membrane</keyword>
<dbReference type="InterPro" id="IPR018108">
    <property type="entry name" value="MCP_transmembrane"/>
</dbReference>
<feature type="transmembrane region" description="Helical" evidence="8">
    <location>
        <begin position="534"/>
        <end position="553"/>
    </location>
</feature>
<dbReference type="PROSITE" id="PS50920">
    <property type="entry name" value="SOLCAR"/>
    <property type="match status" value="1"/>
</dbReference>
<keyword evidence="5 8" id="KW-1133">Transmembrane helix</keyword>
<evidence type="ECO:0000313" key="10">
    <source>
        <dbReference type="EMBL" id="KZZ94380.1"/>
    </source>
</evidence>
<dbReference type="PANTHER" id="PTHR43791:SF92">
    <property type="entry name" value="AGL026WP"/>
    <property type="match status" value="1"/>
</dbReference>
<keyword evidence="11" id="KW-1185">Reference proteome</keyword>
<keyword evidence="4" id="KW-0496">Mitochondrion</keyword>
<dbReference type="Pfam" id="PF07690">
    <property type="entry name" value="MFS_1"/>
    <property type="match status" value="1"/>
</dbReference>
<protein>
    <submittedName>
        <fullName evidence="10">MFS transporter</fullName>
    </submittedName>
</protein>
<keyword evidence="4" id="KW-0999">Mitochondrion inner membrane</keyword>
<keyword evidence="2" id="KW-0813">Transport</keyword>
<comment type="subcellular location">
    <subcellularLocation>
        <location evidence="1">Membrane</location>
        <topology evidence="1">Multi-pass membrane protein</topology>
    </subcellularLocation>
</comment>
<dbReference type="OrthoDB" id="2250022at2759"/>
<dbReference type="STRING" id="1081109.A0A166P4E2"/>
<evidence type="ECO:0000256" key="3">
    <source>
        <dbReference type="ARBA" id="ARBA00022692"/>
    </source>
</evidence>
<feature type="repeat" description="Solcar" evidence="7">
    <location>
        <begin position="4"/>
        <end position="86"/>
    </location>
</feature>
<evidence type="ECO:0000256" key="8">
    <source>
        <dbReference type="SAM" id="Phobius"/>
    </source>
</evidence>
<feature type="transmembrane region" description="Helical" evidence="8">
    <location>
        <begin position="625"/>
        <end position="642"/>
    </location>
</feature>
<dbReference type="FunFam" id="1.20.1250.20:FF:000057">
    <property type="entry name" value="MFS general substrate transporter"/>
    <property type="match status" value="1"/>
</dbReference>
<dbReference type="Proteomes" id="UP000078544">
    <property type="component" value="Unassembled WGS sequence"/>
</dbReference>
<sequence length="734" mass="79771">MALFDGSGVFTGAAFATVIQELATHPVDTLITRIQSPKYATQYKQTSGLLHGRLFHGLYQGFGPTLLAGIPASIAFFSIYEGSKELFEHVPSVPPSLAHAVSSAAADIVACAVINPAEVLKQNAQVSRRESVSSGGQSHIRRALRRLLGHPARLWTGYSMLVASSLPGTSLTFCLYESLKAGLLPDDTKLSHDILYRAKISAVSAGLAAGWSDRLNFTLGMERSSSNEGPRRSLDSNREAELVLFDHLPASQTEYDAVEKRLRRRVDWALMPVMVVMIVLNYLDRNALPNARLQGIEKDLGLVGDQFNICISVMYAGYLALQVPSNLVLTRVKPSVYLPTCMALWGMVSACTAAVHNFTGLVMCRFFLGILEAPFFPGALLLLSSWYTPRELATRTAIMYTGSLLSSAFGGLVGAAVQSGLDGVRGLHAWQWLFLLEGIVTVAFSLASVLILPDFPATTSWLSIEEKAVAVHRLRVHSGTVDEEEKGSVPSVLKMALLDYKVWLFTLIVLFKTSAAAVSAFVPTLVATFGFGQVQSLLMTAPPYVFAAVVAMGVSISSDKVEERFWHLVGPLAFGMLGYIIAASTRTLELRYFSLFLMLGGVYGCFDITYAWLSSTIPRPLGKRSAAFAIANMVGNIAQVYSPQLYDKSSGPLYLPAMIANCVFVFGAIVCAVILLLCLKRENETLAEAEARAAVLEQEDPANEEDGTPKTADNVVESRLQGMVRLNRGFRYML</sequence>
<organism evidence="10 11">
    <name type="scientific">Moelleriella libera RCEF 2490</name>
    <dbReference type="NCBI Taxonomy" id="1081109"/>
    <lineage>
        <taxon>Eukaryota</taxon>
        <taxon>Fungi</taxon>
        <taxon>Dikarya</taxon>
        <taxon>Ascomycota</taxon>
        <taxon>Pezizomycotina</taxon>
        <taxon>Sordariomycetes</taxon>
        <taxon>Hypocreomycetidae</taxon>
        <taxon>Hypocreales</taxon>
        <taxon>Clavicipitaceae</taxon>
        <taxon>Moelleriella</taxon>
    </lineage>
</organism>
<evidence type="ECO:0000256" key="2">
    <source>
        <dbReference type="ARBA" id="ARBA00022448"/>
    </source>
</evidence>
<evidence type="ECO:0000256" key="5">
    <source>
        <dbReference type="ARBA" id="ARBA00022989"/>
    </source>
</evidence>
<dbReference type="AlphaFoldDB" id="A0A166P4E2"/>
<dbReference type="SUPFAM" id="SSF103473">
    <property type="entry name" value="MFS general substrate transporter"/>
    <property type="match status" value="1"/>
</dbReference>
<dbReference type="GO" id="GO:0016020">
    <property type="term" value="C:membrane"/>
    <property type="evidence" value="ECO:0007669"/>
    <property type="project" value="UniProtKB-SubCell"/>
</dbReference>
<dbReference type="InterPro" id="IPR020846">
    <property type="entry name" value="MFS_dom"/>
</dbReference>
<proteinExistence type="predicted"/>
<dbReference type="SUPFAM" id="SSF103506">
    <property type="entry name" value="Mitochondrial carrier"/>
    <property type="match status" value="1"/>
</dbReference>
<feature type="transmembrane region" description="Helical" evidence="8">
    <location>
        <begin position="429"/>
        <end position="452"/>
    </location>
</feature>
<dbReference type="InterPro" id="IPR036259">
    <property type="entry name" value="MFS_trans_sf"/>
</dbReference>
<comment type="caution">
    <text evidence="10">The sequence shown here is derived from an EMBL/GenBank/DDBJ whole genome shotgun (WGS) entry which is preliminary data.</text>
</comment>
<dbReference type="Gene3D" id="1.20.1250.20">
    <property type="entry name" value="MFS general substrate transporter like domains"/>
    <property type="match status" value="2"/>
</dbReference>
<keyword evidence="3 7" id="KW-0812">Transmembrane</keyword>
<evidence type="ECO:0000259" key="9">
    <source>
        <dbReference type="PROSITE" id="PS50850"/>
    </source>
</evidence>
<gene>
    <name evidence="10" type="ORF">AAL_05347</name>
</gene>
<evidence type="ECO:0000313" key="11">
    <source>
        <dbReference type="Proteomes" id="UP000078544"/>
    </source>
</evidence>
<feature type="transmembrane region" description="Helical" evidence="8">
    <location>
        <begin position="336"/>
        <end position="355"/>
    </location>
</feature>
<feature type="transmembrane region" description="Helical" evidence="8">
    <location>
        <begin position="590"/>
        <end position="613"/>
    </location>
</feature>
<feature type="transmembrane region" description="Helical" evidence="8">
    <location>
        <begin position="398"/>
        <end position="417"/>
    </location>
</feature>
<dbReference type="InterPro" id="IPR011701">
    <property type="entry name" value="MFS"/>
</dbReference>
<feature type="transmembrane region" description="Helical" evidence="8">
    <location>
        <begin position="303"/>
        <end position="324"/>
    </location>
</feature>
<evidence type="ECO:0000256" key="4">
    <source>
        <dbReference type="ARBA" id="ARBA00022792"/>
    </source>
</evidence>
<dbReference type="Pfam" id="PF00153">
    <property type="entry name" value="Mito_carr"/>
    <property type="match status" value="2"/>
</dbReference>
<dbReference type="PANTHER" id="PTHR43791">
    <property type="entry name" value="PERMEASE-RELATED"/>
    <property type="match status" value="1"/>
</dbReference>
<reference evidence="10 11" key="1">
    <citation type="journal article" date="2016" name="Genome Biol. Evol.">
        <title>Divergent and convergent evolution of fungal pathogenicity.</title>
        <authorList>
            <person name="Shang Y."/>
            <person name="Xiao G."/>
            <person name="Zheng P."/>
            <person name="Cen K."/>
            <person name="Zhan S."/>
            <person name="Wang C."/>
        </authorList>
    </citation>
    <scope>NUCLEOTIDE SEQUENCE [LARGE SCALE GENOMIC DNA]</scope>
    <source>
        <strain evidence="10 11">RCEF 2490</strain>
    </source>
</reference>
<accession>A0A166P4E2</accession>